<gene>
    <name evidence="8" type="ORF">RM530_17130</name>
</gene>
<keyword evidence="4" id="KW-0249">Electron transport</keyword>
<feature type="domain" description="Class III cytochrome C" evidence="6">
    <location>
        <begin position="36"/>
        <end position="85"/>
    </location>
</feature>
<dbReference type="RefSeq" id="WP_311366480.1">
    <property type="nucleotide sequence ID" value="NZ_JAVRIC010000034.1"/>
</dbReference>
<evidence type="ECO:0000256" key="2">
    <source>
        <dbReference type="ARBA" id="ARBA00022617"/>
    </source>
</evidence>
<keyword evidence="2" id="KW-0349">Heme</keyword>
<keyword evidence="1" id="KW-0813">Transport</keyword>
<evidence type="ECO:0000259" key="7">
    <source>
        <dbReference type="Pfam" id="PF14522"/>
    </source>
</evidence>
<evidence type="ECO:0000256" key="3">
    <source>
        <dbReference type="ARBA" id="ARBA00022723"/>
    </source>
</evidence>
<keyword evidence="3" id="KW-0479">Metal-binding</keyword>
<dbReference type="InterPro" id="IPR029467">
    <property type="entry name" value="Cyt_c7-like"/>
</dbReference>
<dbReference type="PANTHER" id="PTHR39425">
    <property type="entry name" value="LIPOPROTEIN CYTOCHROME C"/>
    <property type="match status" value="1"/>
</dbReference>
<dbReference type="InterPro" id="IPR020942">
    <property type="entry name" value="Cyt_c_III_dom"/>
</dbReference>
<organism evidence="8 9">
    <name type="scientific">Banduia mediterranea</name>
    <dbReference type="NCBI Taxonomy" id="3075609"/>
    <lineage>
        <taxon>Bacteria</taxon>
        <taxon>Pseudomonadati</taxon>
        <taxon>Pseudomonadota</taxon>
        <taxon>Gammaproteobacteria</taxon>
        <taxon>Nevskiales</taxon>
        <taxon>Algiphilaceae</taxon>
        <taxon>Banduia</taxon>
    </lineage>
</organism>
<name>A0ABU2WMF9_9GAMM</name>
<dbReference type="InterPro" id="IPR036280">
    <property type="entry name" value="Multihaem_cyt_sf"/>
</dbReference>
<comment type="caution">
    <text evidence="8">The sequence shown here is derived from an EMBL/GenBank/DDBJ whole genome shotgun (WGS) entry which is preliminary data.</text>
</comment>
<evidence type="ECO:0000313" key="9">
    <source>
        <dbReference type="Proteomes" id="UP001254608"/>
    </source>
</evidence>
<dbReference type="Pfam" id="PF14522">
    <property type="entry name" value="Cytochrome_C7"/>
    <property type="match status" value="1"/>
</dbReference>
<evidence type="ECO:0000259" key="6">
    <source>
        <dbReference type="Pfam" id="PF02085"/>
    </source>
</evidence>
<feature type="domain" description="Cytochrome c7-like" evidence="7">
    <location>
        <begin position="117"/>
        <end position="207"/>
    </location>
</feature>
<proteinExistence type="predicted"/>
<dbReference type="Proteomes" id="UP001254608">
    <property type="component" value="Unassembled WGS sequence"/>
</dbReference>
<evidence type="ECO:0000256" key="1">
    <source>
        <dbReference type="ARBA" id="ARBA00022448"/>
    </source>
</evidence>
<accession>A0ABU2WMF9</accession>
<evidence type="ECO:0000256" key="4">
    <source>
        <dbReference type="ARBA" id="ARBA00022982"/>
    </source>
</evidence>
<protein>
    <submittedName>
        <fullName evidence="8">Cytochrome c3 family protein</fullName>
    </submittedName>
</protein>
<sequence>MDFVARLVGLGVIVLAAGVFWIWRTATAAPHPPGSVVEQPIPFSHKHHVGDDGIDCRYCHASVETAATAGLPSVEVCMSCHSQLYTDQPALRPLIEAWQSGQGLRWNRVHDLPDFAYFDHSVHVNNGVGCVSCHGRVDEMPLTWRHASLDMQWCLDCHRDPAQALRPRDKVFDLAWQPADQRATGTALIAAYHVPMGQLTECSTCHR</sequence>
<reference evidence="8 9" key="1">
    <citation type="submission" date="2023-09" db="EMBL/GenBank/DDBJ databases">
        <authorList>
            <person name="Rey-Velasco X."/>
        </authorList>
    </citation>
    <scope>NUCLEOTIDE SEQUENCE [LARGE SCALE GENOMIC DNA]</scope>
    <source>
        <strain evidence="8 9">W345</strain>
    </source>
</reference>
<dbReference type="Gene3D" id="3.90.10.10">
    <property type="entry name" value="Cytochrome C3"/>
    <property type="match status" value="2"/>
</dbReference>
<evidence type="ECO:0000256" key="5">
    <source>
        <dbReference type="ARBA" id="ARBA00023004"/>
    </source>
</evidence>
<dbReference type="Pfam" id="PF02085">
    <property type="entry name" value="Cytochrom_CIII"/>
    <property type="match status" value="1"/>
</dbReference>
<evidence type="ECO:0000313" key="8">
    <source>
        <dbReference type="EMBL" id="MDT0499069.1"/>
    </source>
</evidence>
<dbReference type="SUPFAM" id="SSF48695">
    <property type="entry name" value="Multiheme cytochromes"/>
    <property type="match status" value="1"/>
</dbReference>
<keyword evidence="5" id="KW-0408">Iron</keyword>
<dbReference type="CDD" id="cd08168">
    <property type="entry name" value="Cytochrom_C3"/>
    <property type="match status" value="1"/>
</dbReference>
<dbReference type="PANTHER" id="PTHR39425:SF1">
    <property type="entry name" value="CYTOCHROME C7-LIKE DOMAIN-CONTAINING PROTEIN"/>
    <property type="match status" value="1"/>
</dbReference>
<keyword evidence="9" id="KW-1185">Reference proteome</keyword>
<dbReference type="EMBL" id="JAVRIC010000034">
    <property type="protein sequence ID" value="MDT0499069.1"/>
    <property type="molecule type" value="Genomic_DNA"/>
</dbReference>